<dbReference type="EMBL" id="JAACLJ010000001">
    <property type="protein sequence ID" value="KAF4595176.1"/>
    <property type="molecule type" value="Genomic_DNA"/>
</dbReference>
<dbReference type="InterPro" id="IPR011333">
    <property type="entry name" value="SKP1/BTB/POZ_sf"/>
</dbReference>
<evidence type="ECO:0000313" key="3">
    <source>
        <dbReference type="EMBL" id="KAF4595176.1"/>
    </source>
</evidence>
<dbReference type="OrthoDB" id="9997739at2759"/>
<sequence>MEFPPYEDIVLSPTFRFIVGPDKREFHVHSALVSHQSPVLDKLVNGDFREAEDKEAVLDKVDEQTFVRFCQFAYTGNYSEPKPQTTDHLLPEVFEYDGSWTASQLRERKSTTKKQRQKHRQTSNPFATSDSIDSPCTCTWKPCSKRLEEEDLTRILLAHAQLYVFADCYQIEQLASISFSRLFETLEVLKGATTNTDGMTELVRLCFEEAVPGKLKNMVTTYASYEMKRLWTHPGFRELVGENNELSVALIDAMVPSLEG</sequence>
<evidence type="ECO:0000313" key="4">
    <source>
        <dbReference type="Proteomes" id="UP000562929"/>
    </source>
</evidence>
<feature type="compositionally biased region" description="Polar residues" evidence="1">
    <location>
        <begin position="122"/>
        <end position="133"/>
    </location>
</feature>
<feature type="domain" description="BTB" evidence="2">
    <location>
        <begin position="7"/>
        <end position="82"/>
    </location>
</feature>
<organism evidence="3 4">
    <name type="scientific">Ophiocordyceps camponoti-floridani</name>
    <dbReference type="NCBI Taxonomy" id="2030778"/>
    <lineage>
        <taxon>Eukaryota</taxon>
        <taxon>Fungi</taxon>
        <taxon>Dikarya</taxon>
        <taxon>Ascomycota</taxon>
        <taxon>Pezizomycotina</taxon>
        <taxon>Sordariomycetes</taxon>
        <taxon>Hypocreomycetidae</taxon>
        <taxon>Hypocreales</taxon>
        <taxon>Ophiocordycipitaceae</taxon>
        <taxon>Ophiocordyceps</taxon>
    </lineage>
</organism>
<evidence type="ECO:0000256" key="1">
    <source>
        <dbReference type="SAM" id="MobiDB-lite"/>
    </source>
</evidence>
<dbReference type="AlphaFoldDB" id="A0A8H4QCU1"/>
<dbReference type="Proteomes" id="UP000562929">
    <property type="component" value="Unassembled WGS sequence"/>
</dbReference>
<comment type="caution">
    <text evidence="3">The sequence shown here is derived from an EMBL/GenBank/DDBJ whole genome shotgun (WGS) entry which is preliminary data.</text>
</comment>
<accession>A0A8H4QCU1</accession>
<proteinExistence type="predicted"/>
<dbReference type="Gene3D" id="3.30.710.10">
    <property type="entry name" value="Potassium Channel Kv1.1, Chain A"/>
    <property type="match status" value="1"/>
</dbReference>
<dbReference type="SUPFAM" id="SSF54695">
    <property type="entry name" value="POZ domain"/>
    <property type="match status" value="1"/>
</dbReference>
<name>A0A8H4QCU1_9HYPO</name>
<dbReference type="Pfam" id="PF00651">
    <property type="entry name" value="BTB"/>
    <property type="match status" value="1"/>
</dbReference>
<dbReference type="InterPro" id="IPR000210">
    <property type="entry name" value="BTB/POZ_dom"/>
</dbReference>
<dbReference type="PROSITE" id="PS50097">
    <property type="entry name" value="BTB"/>
    <property type="match status" value="1"/>
</dbReference>
<gene>
    <name evidence="3" type="ORF">GQ602_000789</name>
</gene>
<feature type="compositionally biased region" description="Basic residues" evidence="1">
    <location>
        <begin position="111"/>
        <end position="121"/>
    </location>
</feature>
<evidence type="ECO:0000259" key="2">
    <source>
        <dbReference type="PROSITE" id="PS50097"/>
    </source>
</evidence>
<protein>
    <submittedName>
        <fullName evidence="3">Rho-related BTB domain-containing protein 3</fullName>
    </submittedName>
</protein>
<reference evidence="3 4" key="1">
    <citation type="journal article" date="2020" name="G3 (Bethesda)">
        <title>Genetic Underpinnings of Host Manipulation by Ophiocordyceps as Revealed by Comparative Transcriptomics.</title>
        <authorList>
            <person name="Will I."/>
            <person name="Das B."/>
            <person name="Trinh T."/>
            <person name="Brachmann A."/>
            <person name="Ohm R.A."/>
            <person name="de Bekker C."/>
        </authorList>
    </citation>
    <scope>NUCLEOTIDE SEQUENCE [LARGE SCALE GENOMIC DNA]</scope>
    <source>
        <strain evidence="3 4">EC05</strain>
    </source>
</reference>
<feature type="region of interest" description="Disordered" evidence="1">
    <location>
        <begin position="105"/>
        <end position="133"/>
    </location>
</feature>
<dbReference type="PANTHER" id="PTHR47843">
    <property type="entry name" value="BTB DOMAIN-CONTAINING PROTEIN-RELATED"/>
    <property type="match status" value="1"/>
</dbReference>
<keyword evidence="4" id="KW-1185">Reference proteome</keyword>